<evidence type="ECO:0000313" key="2">
    <source>
        <dbReference type="Proteomes" id="UP000790709"/>
    </source>
</evidence>
<proteinExistence type="predicted"/>
<dbReference type="Proteomes" id="UP000790709">
    <property type="component" value="Unassembled WGS sequence"/>
</dbReference>
<evidence type="ECO:0000313" key="1">
    <source>
        <dbReference type="EMBL" id="KAH7918011.1"/>
    </source>
</evidence>
<reference evidence="1" key="1">
    <citation type="journal article" date="2021" name="New Phytol.">
        <title>Evolutionary innovations through gain and loss of genes in the ectomycorrhizal Boletales.</title>
        <authorList>
            <person name="Wu G."/>
            <person name="Miyauchi S."/>
            <person name="Morin E."/>
            <person name="Kuo A."/>
            <person name="Drula E."/>
            <person name="Varga T."/>
            <person name="Kohler A."/>
            <person name="Feng B."/>
            <person name="Cao Y."/>
            <person name="Lipzen A."/>
            <person name="Daum C."/>
            <person name="Hundley H."/>
            <person name="Pangilinan J."/>
            <person name="Johnson J."/>
            <person name="Barry K."/>
            <person name="LaButti K."/>
            <person name="Ng V."/>
            <person name="Ahrendt S."/>
            <person name="Min B."/>
            <person name="Choi I.G."/>
            <person name="Park H."/>
            <person name="Plett J.M."/>
            <person name="Magnuson J."/>
            <person name="Spatafora J.W."/>
            <person name="Nagy L.G."/>
            <person name="Henrissat B."/>
            <person name="Grigoriev I.V."/>
            <person name="Yang Z.L."/>
            <person name="Xu J."/>
            <person name="Martin F.M."/>
        </authorList>
    </citation>
    <scope>NUCLEOTIDE SEQUENCE</scope>
    <source>
        <strain evidence="1">KUC20120723A-06</strain>
    </source>
</reference>
<dbReference type="EMBL" id="MU266875">
    <property type="protein sequence ID" value="KAH7918011.1"/>
    <property type="molecule type" value="Genomic_DNA"/>
</dbReference>
<comment type="caution">
    <text evidence="1">The sequence shown here is derived from an EMBL/GenBank/DDBJ whole genome shotgun (WGS) entry which is preliminary data.</text>
</comment>
<organism evidence="1 2">
    <name type="scientific">Leucogyrophana mollusca</name>
    <dbReference type="NCBI Taxonomy" id="85980"/>
    <lineage>
        <taxon>Eukaryota</taxon>
        <taxon>Fungi</taxon>
        <taxon>Dikarya</taxon>
        <taxon>Basidiomycota</taxon>
        <taxon>Agaricomycotina</taxon>
        <taxon>Agaricomycetes</taxon>
        <taxon>Agaricomycetidae</taxon>
        <taxon>Boletales</taxon>
        <taxon>Boletales incertae sedis</taxon>
        <taxon>Leucogyrophana</taxon>
    </lineage>
</organism>
<name>A0ACB8AX99_9AGAM</name>
<sequence length="231" mass="24347">MEVLEHLEAQVVGLRDVDPVVKPEESVGVLGPATHAASTAPPATPTAPPAALTTPPAASEPPDSTPCALMLSTSTPTVRSPLVVPPPMITTPKSISSPTPESMSASEDTFSTSKVIAQARPPIGGLGGDNAMKAFAAGKDDPQAYLPDVLNQPEPTSLLQSLQAHTHQRSGLWSPFSTLSRLTLGATYRAVSTCGLRFVILSLSWWPNNHKTEDDTHTFQQAVSDVEWALL</sequence>
<keyword evidence="2" id="KW-1185">Reference proteome</keyword>
<accession>A0ACB8AX99</accession>
<protein>
    <submittedName>
        <fullName evidence="1">Uncharacterized protein</fullName>
    </submittedName>
</protein>
<gene>
    <name evidence="1" type="ORF">BV22DRAFT_1134923</name>
</gene>